<keyword evidence="1" id="KW-1133">Transmembrane helix</keyword>
<dbReference type="RefSeq" id="WP_152601732.1">
    <property type="nucleotide sequence ID" value="NZ_CABVQD010000006.1"/>
</dbReference>
<keyword evidence="1" id="KW-0472">Membrane</keyword>
<protein>
    <submittedName>
        <fullName evidence="2">Uncharacterized protein</fullName>
    </submittedName>
</protein>
<sequence>MRGKYGDICEAYCVRFGTAVFVAVSFGAMLTAADASNLVRRTTDELTTMAFYWGYLLLPAALLPVVRVMGLLGKVQVALLLIAQCLLCVGFAWYAVAEQNEWVWVEYWPACAACLVLAVLAYLVRGRFSEK</sequence>
<dbReference type="Proteomes" id="UP000494330">
    <property type="component" value="Unassembled WGS sequence"/>
</dbReference>
<dbReference type="EMBL" id="CABVQD010000006">
    <property type="protein sequence ID" value="VWB53209.1"/>
    <property type="molecule type" value="Genomic_DNA"/>
</dbReference>
<proteinExistence type="predicted"/>
<feature type="transmembrane region" description="Helical" evidence="1">
    <location>
        <begin position="50"/>
        <end position="70"/>
    </location>
</feature>
<accession>A0A6J5DZH9</accession>
<feature type="transmembrane region" description="Helical" evidence="1">
    <location>
        <begin position="107"/>
        <end position="124"/>
    </location>
</feature>
<dbReference type="AlphaFoldDB" id="A0A6J5DZH9"/>
<name>A0A6J5DZH9_9BURK</name>
<evidence type="ECO:0000256" key="1">
    <source>
        <dbReference type="SAM" id="Phobius"/>
    </source>
</evidence>
<gene>
    <name evidence="2" type="ORF">BPA30113_02309</name>
</gene>
<reference evidence="2 3" key="1">
    <citation type="submission" date="2019-09" db="EMBL/GenBank/DDBJ databases">
        <authorList>
            <person name="Depoorter E."/>
        </authorList>
    </citation>
    <scope>NUCLEOTIDE SEQUENCE [LARGE SCALE GENOMIC DNA]</scope>
    <source>
        <strain evidence="2">LMG 30113</strain>
    </source>
</reference>
<organism evidence="2 3">
    <name type="scientific">Burkholderia paludis</name>
    <dbReference type="NCBI Taxonomy" id="1506587"/>
    <lineage>
        <taxon>Bacteria</taxon>
        <taxon>Pseudomonadati</taxon>
        <taxon>Pseudomonadota</taxon>
        <taxon>Betaproteobacteria</taxon>
        <taxon>Burkholderiales</taxon>
        <taxon>Burkholderiaceae</taxon>
        <taxon>Burkholderia</taxon>
        <taxon>Burkholderia cepacia complex</taxon>
    </lineage>
</organism>
<evidence type="ECO:0000313" key="3">
    <source>
        <dbReference type="Proteomes" id="UP000494330"/>
    </source>
</evidence>
<keyword evidence="1" id="KW-0812">Transmembrane</keyword>
<keyword evidence="3" id="KW-1185">Reference proteome</keyword>
<feature type="transmembrane region" description="Helical" evidence="1">
    <location>
        <begin position="12"/>
        <end position="30"/>
    </location>
</feature>
<evidence type="ECO:0000313" key="2">
    <source>
        <dbReference type="EMBL" id="VWB53209.1"/>
    </source>
</evidence>
<feature type="transmembrane region" description="Helical" evidence="1">
    <location>
        <begin position="77"/>
        <end position="95"/>
    </location>
</feature>